<dbReference type="NCBIfam" id="TIGR00065">
    <property type="entry name" value="ftsZ"/>
    <property type="match status" value="1"/>
</dbReference>
<dbReference type="GO" id="GO:0032153">
    <property type="term" value="C:cell division site"/>
    <property type="evidence" value="ECO:0007669"/>
    <property type="project" value="TreeGrafter"/>
</dbReference>
<dbReference type="PROSITE" id="PS01135">
    <property type="entry name" value="FTSZ_2"/>
    <property type="match status" value="1"/>
</dbReference>
<sequence>LTKGLGAGANPEIGRRAAEEDREHIRETLDGADMAFITAGMGGGTGTGAAPVIASVAKELGILTVAVVTKPFEFEGRKRKEQAEIGLQSLRGCVDTLITIPNQRLLQVVDRSTSLRDAFGVADNVLRQAVQGISDLITTPGLINLDFADMQTIMSGMGLAVMGTGIGQGEKRAVEAAHQAIASPLLEESSINGARSVLVNITGGLDISLHEIHDAVAIVRESAHEDANIIFGAVIEGGLSEELRVTVIATGFQAPETVEVPLRTRQAAPVMASNGAPPSIGDDIAEYEPREAMSDDEEMMSLIDKGDRRLDIPAFMRRWKHR</sequence>
<comment type="subunit">
    <text evidence="5">Homodimer. Polymerizes to form a dynamic ring structure in a strictly GTP-dependent manner.</text>
</comment>
<keyword evidence="5" id="KW-0131">Cell cycle</keyword>
<evidence type="ECO:0000256" key="6">
    <source>
        <dbReference type="SAM" id="MobiDB-lite"/>
    </source>
</evidence>
<dbReference type="Pfam" id="PF00091">
    <property type="entry name" value="Tubulin"/>
    <property type="match status" value="1"/>
</dbReference>
<evidence type="ECO:0000313" key="9">
    <source>
        <dbReference type="EMBL" id="ETX01519.1"/>
    </source>
</evidence>
<keyword evidence="2 5" id="KW-0547">Nucleotide-binding</keyword>
<keyword evidence="10" id="KW-1185">Reference proteome</keyword>
<dbReference type="InterPro" id="IPR008280">
    <property type="entry name" value="Tub_FtsZ_C"/>
</dbReference>
<evidence type="ECO:0000259" key="8">
    <source>
        <dbReference type="SMART" id="SM00865"/>
    </source>
</evidence>
<comment type="subcellular location">
    <subcellularLocation>
        <location evidence="5">Cytoplasm</location>
    </subcellularLocation>
</comment>
<keyword evidence="3 5" id="KW-0342">GTP-binding</keyword>
<reference evidence="9 10" key="1">
    <citation type="journal article" date="2014" name="Nature">
        <title>An environmental bacterial taxon with a large and distinct metabolic repertoire.</title>
        <authorList>
            <person name="Wilson M.C."/>
            <person name="Mori T."/>
            <person name="Ruckert C."/>
            <person name="Uria A.R."/>
            <person name="Helf M.J."/>
            <person name="Takada K."/>
            <person name="Gernert C."/>
            <person name="Steffens U.A."/>
            <person name="Heycke N."/>
            <person name="Schmitt S."/>
            <person name="Rinke C."/>
            <person name="Helfrich E.J."/>
            <person name="Brachmann A.O."/>
            <person name="Gurgui C."/>
            <person name="Wakimoto T."/>
            <person name="Kracht M."/>
            <person name="Crusemann M."/>
            <person name="Hentschel U."/>
            <person name="Abe I."/>
            <person name="Matsunaga S."/>
            <person name="Kalinowski J."/>
            <person name="Takeyama H."/>
            <person name="Piel J."/>
        </authorList>
    </citation>
    <scope>NUCLEOTIDE SEQUENCE [LARGE SCALE GENOMIC DNA]</scope>
    <source>
        <strain evidence="10">TSY1</strain>
    </source>
</reference>
<feature type="domain" description="Tubulin/FtsZ 2-layer sandwich" evidence="8">
    <location>
        <begin position="143"/>
        <end position="261"/>
    </location>
</feature>
<feature type="region of interest" description="Disordered" evidence="6">
    <location>
        <begin position="1"/>
        <end position="21"/>
    </location>
</feature>
<dbReference type="HAMAP" id="MF_00909">
    <property type="entry name" value="FtsZ"/>
    <property type="match status" value="1"/>
</dbReference>
<gene>
    <name evidence="9" type="ORF">ETSY1_07070</name>
</gene>
<dbReference type="PRINTS" id="PR00423">
    <property type="entry name" value="CELLDVISFTSZ"/>
</dbReference>
<dbReference type="SUPFAM" id="SSF52490">
    <property type="entry name" value="Tubulin nucleotide-binding domain-like"/>
    <property type="match status" value="1"/>
</dbReference>
<accession>W4LTY3</accession>
<dbReference type="SMART" id="SM00865">
    <property type="entry name" value="Tubulin_C"/>
    <property type="match status" value="1"/>
</dbReference>
<dbReference type="PANTHER" id="PTHR30314:SF3">
    <property type="entry name" value="MITOCHONDRIAL DIVISION PROTEIN FSZA"/>
    <property type="match status" value="1"/>
</dbReference>
<dbReference type="EMBL" id="AZHW01000225">
    <property type="protein sequence ID" value="ETX01519.1"/>
    <property type="molecule type" value="Genomic_DNA"/>
</dbReference>
<protein>
    <recommendedName>
        <fullName evidence="4 5">Cell division protein FtsZ</fullName>
    </recommendedName>
</protein>
<organism evidence="9 10">
    <name type="scientific">Entotheonella factor</name>
    <dbReference type="NCBI Taxonomy" id="1429438"/>
    <lineage>
        <taxon>Bacteria</taxon>
        <taxon>Pseudomonadati</taxon>
        <taxon>Nitrospinota/Tectimicrobiota group</taxon>
        <taxon>Candidatus Tectimicrobiota</taxon>
        <taxon>Candidatus Entotheonellia</taxon>
        <taxon>Candidatus Entotheonellales</taxon>
        <taxon>Candidatus Entotheonellaceae</taxon>
        <taxon>Candidatus Entotheonella</taxon>
    </lineage>
</organism>
<evidence type="ECO:0000259" key="7">
    <source>
        <dbReference type="SMART" id="SM00864"/>
    </source>
</evidence>
<dbReference type="AlphaFoldDB" id="W4LTY3"/>
<dbReference type="InterPro" id="IPR037103">
    <property type="entry name" value="Tubulin/FtsZ-like_C"/>
</dbReference>
<evidence type="ECO:0000256" key="4">
    <source>
        <dbReference type="NCBIfam" id="TIGR00065"/>
    </source>
</evidence>
<dbReference type="CDD" id="cd02201">
    <property type="entry name" value="FtsZ_type1"/>
    <property type="match status" value="1"/>
</dbReference>
<dbReference type="HOGENOM" id="CLU_024865_0_1_7"/>
<evidence type="ECO:0000256" key="1">
    <source>
        <dbReference type="ARBA" id="ARBA00009690"/>
    </source>
</evidence>
<evidence type="ECO:0000256" key="5">
    <source>
        <dbReference type="RuleBase" id="RU000631"/>
    </source>
</evidence>
<dbReference type="GO" id="GO:0005737">
    <property type="term" value="C:cytoplasm"/>
    <property type="evidence" value="ECO:0007669"/>
    <property type="project" value="UniProtKB-SubCell"/>
</dbReference>
<comment type="similarity">
    <text evidence="1 5">Belongs to the FtsZ family.</text>
</comment>
<dbReference type="GO" id="GO:0003924">
    <property type="term" value="F:GTPase activity"/>
    <property type="evidence" value="ECO:0007669"/>
    <property type="project" value="UniProtKB-UniRule"/>
</dbReference>
<feature type="domain" description="Tubulin/FtsZ GTPase" evidence="7">
    <location>
        <begin position="1"/>
        <end position="141"/>
    </location>
</feature>
<comment type="function">
    <text evidence="5">Essential cell division protein that forms a contractile ring structure (Z ring) at the future cell division site. The regulation of the ring assembly controls the timing and the location of cell division. One of the functions of the FtsZ ring is to recruit other cell division proteins to the septum to produce a new cell wall between the dividing cells. Binds GTP and shows GTPase activity.</text>
</comment>
<dbReference type="SMART" id="SM00864">
    <property type="entry name" value="Tubulin"/>
    <property type="match status" value="1"/>
</dbReference>
<dbReference type="InterPro" id="IPR045061">
    <property type="entry name" value="FtsZ/CetZ"/>
</dbReference>
<feature type="non-terminal residue" evidence="9">
    <location>
        <position position="1"/>
    </location>
</feature>
<dbReference type="PANTHER" id="PTHR30314">
    <property type="entry name" value="CELL DIVISION PROTEIN FTSZ-RELATED"/>
    <property type="match status" value="1"/>
</dbReference>
<dbReference type="InterPro" id="IPR000158">
    <property type="entry name" value="Cell_div_FtsZ"/>
</dbReference>
<dbReference type="GO" id="GO:0005525">
    <property type="term" value="F:GTP binding"/>
    <property type="evidence" value="ECO:0007669"/>
    <property type="project" value="UniProtKB-KW"/>
</dbReference>
<dbReference type="InterPro" id="IPR003008">
    <property type="entry name" value="Tubulin_FtsZ_GTPase"/>
</dbReference>
<dbReference type="Gene3D" id="3.40.50.1440">
    <property type="entry name" value="Tubulin/FtsZ, GTPase domain"/>
    <property type="match status" value="1"/>
</dbReference>
<dbReference type="InterPro" id="IPR024757">
    <property type="entry name" value="FtsZ_C"/>
</dbReference>
<name>W4LTY3_ENTF1</name>
<dbReference type="FunFam" id="3.40.50.1440:FF:000001">
    <property type="entry name" value="Cell division protein FtsZ"/>
    <property type="match status" value="1"/>
</dbReference>
<dbReference type="Pfam" id="PF12327">
    <property type="entry name" value="FtsZ_C"/>
    <property type="match status" value="1"/>
</dbReference>
<comment type="caution">
    <text evidence="9">The sequence shown here is derived from an EMBL/GenBank/DDBJ whole genome shotgun (WGS) entry which is preliminary data.</text>
</comment>
<dbReference type="SUPFAM" id="SSF55307">
    <property type="entry name" value="Tubulin C-terminal domain-like"/>
    <property type="match status" value="1"/>
</dbReference>
<dbReference type="GO" id="GO:0000917">
    <property type="term" value="P:division septum assembly"/>
    <property type="evidence" value="ECO:0007669"/>
    <property type="project" value="UniProtKB-KW"/>
</dbReference>
<dbReference type="InterPro" id="IPR020805">
    <property type="entry name" value="Cell_div_FtsZ_CS"/>
</dbReference>
<proteinExistence type="inferred from homology"/>
<dbReference type="Gene3D" id="3.30.1330.20">
    <property type="entry name" value="Tubulin/FtsZ, C-terminal domain"/>
    <property type="match status" value="1"/>
</dbReference>
<dbReference type="InterPro" id="IPR018316">
    <property type="entry name" value="Tubulin/FtsZ_2-layer-sand-dom"/>
</dbReference>
<evidence type="ECO:0000256" key="2">
    <source>
        <dbReference type="ARBA" id="ARBA00022741"/>
    </source>
</evidence>
<evidence type="ECO:0000256" key="3">
    <source>
        <dbReference type="ARBA" id="ARBA00023134"/>
    </source>
</evidence>
<dbReference type="Proteomes" id="UP000019141">
    <property type="component" value="Unassembled WGS sequence"/>
</dbReference>
<keyword evidence="5" id="KW-0717">Septation</keyword>
<dbReference type="PATRIC" id="fig|1429438.4.peg.1531"/>
<keyword evidence="5" id="KW-0132">Cell division</keyword>
<dbReference type="InterPro" id="IPR036525">
    <property type="entry name" value="Tubulin/FtsZ_GTPase_sf"/>
</dbReference>
<evidence type="ECO:0000313" key="10">
    <source>
        <dbReference type="Proteomes" id="UP000019141"/>
    </source>
</evidence>